<comment type="pathway">
    <text evidence="2 8">Metabolic intermediate biosynthesis; chorismate biosynthesis; chorismate from D-erythrose 4-phosphate and phosphoenolpyruvate: step 1/7.</text>
</comment>
<keyword evidence="11" id="KW-1185">Reference proteome</keyword>
<dbReference type="Proteomes" id="UP001165678">
    <property type="component" value="Unassembled WGS sequence"/>
</dbReference>
<evidence type="ECO:0000256" key="2">
    <source>
        <dbReference type="ARBA" id="ARBA00004688"/>
    </source>
</evidence>
<dbReference type="GO" id="GO:0008652">
    <property type="term" value="P:amino acid biosynthetic process"/>
    <property type="evidence" value="ECO:0007669"/>
    <property type="project" value="UniProtKB-KW"/>
</dbReference>
<keyword evidence="6 8" id="KW-0057">Aromatic amino acid biosynthesis</keyword>
<evidence type="ECO:0000313" key="10">
    <source>
        <dbReference type="EMBL" id="MCX2524345.1"/>
    </source>
</evidence>
<dbReference type="GO" id="GO:0003849">
    <property type="term" value="F:3-deoxy-7-phosphoheptulonate synthase activity"/>
    <property type="evidence" value="ECO:0007669"/>
    <property type="project" value="UniProtKB-EC"/>
</dbReference>
<dbReference type="EC" id="2.5.1.54" evidence="8"/>
<evidence type="ECO:0000256" key="7">
    <source>
        <dbReference type="ARBA" id="ARBA00047508"/>
    </source>
</evidence>
<keyword evidence="4 8" id="KW-0028">Amino-acid biosynthesis</keyword>
<dbReference type="PANTHER" id="PTHR21225">
    <property type="entry name" value="PHOSPHO-2-DEHYDRO-3-DEOXYHEPTONATE ALDOLASE DAHP SYNTHETASE"/>
    <property type="match status" value="1"/>
</dbReference>
<evidence type="ECO:0000256" key="4">
    <source>
        <dbReference type="ARBA" id="ARBA00022605"/>
    </source>
</evidence>
<dbReference type="PANTHER" id="PTHR21225:SF12">
    <property type="entry name" value="PHOSPHO-2-DEHYDRO-3-DEOXYHEPTONATE ALDOLASE, TYROSINE-INHIBITED"/>
    <property type="match status" value="1"/>
</dbReference>
<dbReference type="InterPro" id="IPR013785">
    <property type="entry name" value="Aldolase_TIM"/>
</dbReference>
<proteinExistence type="inferred from homology"/>
<dbReference type="InterPro" id="IPR006218">
    <property type="entry name" value="DAHP1/KDSA"/>
</dbReference>
<evidence type="ECO:0000256" key="1">
    <source>
        <dbReference type="ARBA" id="ARBA00003726"/>
    </source>
</evidence>
<protein>
    <recommendedName>
        <fullName evidence="8">Phospho-2-dehydro-3-deoxyheptonate aldolase</fullName>
        <ecNumber evidence="8">2.5.1.54</ecNumber>
    </recommendedName>
</protein>
<evidence type="ECO:0000256" key="8">
    <source>
        <dbReference type="PIRNR" id="PIRNR001361"/>
    </source>
</evidence>
<evidence type="ECO:0000256" key="3">
    <source>
        <dbReference type="ARBA" id="ARBA00007985"/>
    </source>
</evidence>
<dbReference type="Gene3D" id="3.20.20.70">
    <property type="entry name" value="Aldolase class I"/>
    <property type="match status" value="1"/>
</dbReference>
<evidence type="ECO:0000256" key="6">
    <source>
        <dbReference type="ARBA" id="ARBA00023141"/>
    </source>
</evidence>
<reference evidence="10" key="1">
    <citation type="submission" date="2022-11" db="EMBL/GenBank/DDBJ databases">
        <title>Larsenimonas rhizosphaerae sp. nov., isolated from a tidal mudflat.</title>
        <authorList>
            <person name="Lee S.D."/>
            <person name="Kim I.S."/>
        </authorList>
    </citation>
    <scope>NUCLEOTIDE SEQUENCE</scope>
    <source>
        <strain evidence="10">GH2-1</strain>
    </source>
</reference>
<comment type="similarity">
    <text evidence="3 8">Belongs to the class-I DAHP synthase family.</text>
</comment>
<evidence type="ECO:0000259" key="9">
    <source>
        <dbReference type="Pfam" id="PF00793"/>
    </source>
</evidence>
<comment type="catalytic activity">
    <reaction evidence="7 8">
        <text>D-erythrose 4-phosphate + phosphoenolpyruvate + H2O = 7-phospho-2-dehydro-3-deoxy-D-arabino-heptonate + phosphate</text>
        <dbReference type="Rhea" id="RHEA:14717"/>
        <dbReference type="ChEBI" id="CHEBI:15377"/>
        <dbReference type="ChEBI" id="CHEBI:16897"/>
        <dbReference type="ChEBI" id="CHEBI:43474"/>
        <dbReference type="ChEBI" id="CHEBI:58394"/>
        <dbReference type="ChEBI" id="CHEBI:58702"/>
        <dbReference type="EC" id="2.5.1.54"/>
    </reaction>
</comment>
<dbReference type="AlphaFoldDB" id="A0AA42CXW4"/>
<dbReference type="NCBIfam" id="TIGR00034">
    <property type="entry name" value="aroFGH"/>
    <property type="match status" value="1"/>
</dbReference>
<dbReference type="Pfam" id="PF00793">
    <property type="entry name" value="DAHP_synth_1"/>
    <property type="match status" value="1"/>
</dbReference>
<comment type="caution">
    <text evidence="10">The sequence shown here is derived from an EMBL/GenBank/DDBJ whole genome shotgun (WGS) entry which is preliminary data.</text>
</comment>
<feature type="domain" description="DAHP synthetase I/KDSA" evidence="9">
    <location>
        <begin position="45"/>
        <end position="336"/>
    </location>
</feature>
<gene>
    <name evidence="10" type="ORF">OQ287_08830</name>
</gene>
<accession>A0AA42CXW4</accession>
<comment type="function">
    <text evidence="1 8">Stereospecific condensation of phosphoenolpyruvate (PEP) and D-erythrose-4-phosphate (E4P) giving rise to 3-deoxy-D-arabino-heptulosonate-7-phosphate (DAHP).</text>
</comment>
<evidence type="ECO:0000313" key="11">
    <source>
        <dbReference type="Proteomes" id="UP001165678"/>
    </source>
</evidence>
<sequence length="360" mass="38581">MNVETCTPSPACHQSLPSPAMLRQAIPSHPDLDERIKMQRRDICRVLSGEDSRLLVVTGPCSIHDPVAALDYAQRLLQLSEAVSDQLLLVMRVYIEKPRTITGWKGLAYDPQLDGSHDMAEGLRQSREVMRDIVSMGLPVATELLNPVVARYVDDLLAWGAIGARTTESQLHREMVSGLSLPVGFKNDTHGGIQVAVDAINSAAHGHYCFSVDDSGQPAACVTPGNRDTHLVLRGGASGPNFSPESVASASTLLAAAGVAPAIMVDCSHANSFKNPERQPEVLSSVIAQRRGGAEALRGVMLESFIAAGRQAFTGTELTYGQSVTDGCLSWERTEQELLRAAQALRAPMSCSSLQSVSVE</sequence>
<dbReference type="EMBL" id="JAPIVE010000002">
    <property type="protein sequence ID" value="MCX2524345.1"/>
    <property type="molecule type" value="Genomic_DNA"/>
</dbReference>
<organism evidence="10 11">
    <name type="scientific">Larsenimonas rhizosphaerae</name>
    <dbReference type="NCBI Taxonomy" id="2944682"/>
    <lineage>
        <taxon>Bacteria</taxon>
        <taxon>Pseudomonadati</taxon>
        <taxon>Pseudomonadota</taxon>
        <taxon>Gammaproteobacteria</taxon>
        <taxon>Oceanospirillales</taxon>
        <taxon>Halomonadaceae</taxon>
        <taxon>Larsenimonas</taxon>
    </lineage>
</organism>
<dbReference type="GO" id="GO:0009073">
    <property type="term" value="P:aromatic amino acid family biosynthetic process"/>
    <property type="evidence" value="ECO:0007669"/>
    <property type="project" value="UniProtKB-KW"/>
</dbReference>
<dbReference type="SUPFAM" id="SSF51569">
    <property type="entry name" value="Aldolase"/>
    <property type="match status" value="1"/>
</dbReference>
<name>A0AA42CXW4_9GAMM</name>
<dbReference type="RefSeq" id="WP_265896204.1">
    <property type="nucleotide sequence ID" value="NZ_JAPIVE010000002.1"/>
</dbReference>
<evidence type="ECO:0000256" key="5">
    <source>
        <dbReference type="ARBA" id="ARBA00022679"/>
    </source>
</evidence>
<keyword evidence="5 8" id="KW-0808">Transferase</keyword>
<dbReference type="NCBIfam" id="NF009395">
    <property type="entry name" value="PRK12755.1"/>
    <property type="match status" value="1"/>
</dbReference>
<dbReference type="InterPro" id="IPR006219">
    <property type="entry name" value="DAHP_synth_1"/>
</dbReference>
<dbReference type="PIRSF" id="PIRSF001361">
    <property type="entry name" value="DAHP_synthase"/>
    <property type="match status" value="1"/>
</dbReference>
<dbReference type="GO" id="GO:0005737">
    <property type="term" value="C:cytoplasm"/>
    <property type="evidence" value="ECO:0007669"/>
    <property type="project" value="TreeGrafter"/>
</dbReference>